<dbReference type="AlphaFoldDB" id="A0A8X7BE21"/>
<gene>
    <name evidence="1" type="ORF">TNCV_1970661</name>
</gene>
<reference evidence="1" key="1">
    <citation type="submission" date="2020-08" db="EMBL/GenBank/DDBJ databases">
        <title>Multicomponent nature underlies the extraordinary mechanical properties of spider dragline silk.</title>
        <authorList>
            <person name="Kono N."/>
            <person name="Nakamura H."/>
            <person name="Mori M."/>
            <person name="Yoshida Y."/>
            <person name="Ohtoshi R."/>
            <person name="Malay A.D."/>
            <person name="Moran D.A.P."/>
            <person name="Tomita M."/>
            <person name="Numata K."/>
            <person name="Arakawa K."/>
        </authorList>
    </citation>
    <scope>NUCLEOTIDE SEQUENCE</scope>
</reference>
<organism evidence="1 2">
    <name type="scientific">Trichonephila clavipes</name>
    <name type="common">Golden silk orbweaver</name>
    <name type="synonym">Nephila clavipes</name>
    <dbReference type="NCBI Taxonomy" id="2585209"/>
    <lineage>
        <taxon>Eukaryota</taxon>
        <taxon>Metazoa</taxon>
        <taxon>Ecdysozoa</taxon>
        <taxon>Arthropoda</taxon>
        <taxon>Chelicerata</taxon>
        <taxon>Arachnida</taxon>
        <taxon>Araneae</taxon>
        <taxon>Araneomorphae</taxon>
        <taxon>Entelegynae</taxon>
        <taxon>Araneoidea</taxon>
        <taxon>Nephilidae</taxon>
        <taxon>Trichonephila</taxon>
    </lineage>
</organism>
<comment type="caution">
    <text evidence="1">The sequence shown here is derived from an EMBL/GenBank/DDBJ whole genome shotgun (WGS) entry which is preliminary data.</text>
</comment>
<dbReference type="EMBL" id="BMAU01021384">
    <property type="protein sequence ID" value="GFY28411.1"/>
    <property type="molecule type" value="Genomic_DNA"/>
</dbReference>
<evidence type="ECO:0000313" key="1">
    <source>
        <dbReference type="EMBL" id="GFY28411.1"/>
    </source>
</evidence>
<keyword evidence="2" id="KW-1185">Reference proteome</keyword>
<evidence type="ECO:0000313" key="2">
    <source>
        <dbReference type="Proteomes" id="UP000887159"/>
    </source>
</evidence>
<protein>
    <submittedName>
        <fullName evidence="1">Uncharacterized protein</fullName>
    </submittedName>
</protein>
<accession>A0A8X7BE21</accession>
<dbReference type="Proteomes" id="UP000887159">
    <property type="component" value="Unassembled WGS sequence"/>
</dbReference>
<proteinExistence type="predicted"/>
<name>A0A8X7BE21_TRICX</name>
<sequence>MRARAYCAHPSIRYHWALRCMSRCPNQVVSLKRDPQCLRPQASLVLIYRPTAACVHNWLLKVRSEKRIAKDAQSNRRAIVLQIEGNLNQGATVKVFERAVPRTLHRIGYSNRIDCSNAFTFCLEQEQTSPVHKGVQELILDD</sequence>